<dbReference type="PANTHER" id="PTHR43649">
    <property type="entry name" value="ARABINOSE-BINDING PROTEIN-RELATED"/>
    <property type="match status" value="1"/>
</dbReference>
<accession>A0ABN2VH49</accession>
<gene>
    <name evidence="3" type="ORF">GCM10009839_80330</name>
</gene>
<feature type="region of interest" description="Disordered" evidence="1">
    <location>
        <begin position="32"/>
        <end position="54"/>
    </location>
</feature>
<evidence type="ECO:0000256" key="1">
    <source>
        <dbReference type="SAM" id="MobiDB-lite"/>
    </source>
</evidence>
<dbReference type="PANTHER" id="PTHR43649:SF12">
    <property type="entry name" value="DIACETYLCHITOBIOSE BINDING PROTEIN DASA"/>
    <property type="match status" value="1"/>
</dbReference>
<dbReference type="Proteomes" id="UP001500751">
    <property type="component" value="Unassembled WGS sequence"/>
</dbReference>
<dbReference type="Gene3D" id="3.40.190.10">
    <property type="entry name" value="Periplasmic binding protein-like II"/>
    <property type="match status" value="1"/>
</dbReference>
<sequence length="460" mass="47242">MPDISRRGLLRASGLGLAALAAAPALAACSGDGGGSDSTGGTGGGTGGNNGPGSATGKITVWSWTTAAAALKGVVPAFQKDNPGITVDVQDVGNPAIWDKITVGLAAGGQGLADVLHIGCDYLPGYLEKFPGGLADLSALGADAHKDEFAKGLWPAITGKDGHAYALPWEVNPLGFFYRKDLFDKAGIDPAALETWDDLIAAGPAFQAANAGAAFLGIDKPAASSPDCDFLQSLMQLQGAFYFDLQGNITISSPACVNALSTLKRLNDAGLVADAAGDHGWSKLVQSGKAAVAPYPAWAAHYLSTKFPDQAGKWRLARPMAVTKGGKRSAIVNSTHLAVANSSSHKQAAWKFIEYALTKPASVNAMFDAGGVFPALATAYTDPLYDAQDPFYGGQAPLKTFTGLLTDGADATNYSGDYARALKLASDAQVKVLLKGADPATELKKAADQLASQTGRKIAA</sequence>
<dbReference type="Pfam" id="PF01547">
    <property type="entry name" value="SBP_bac_1"/>
    <property type="match status" value="1"/>
</dbReference>
<dbReference type="CDD" id="cd13585">
    <property type="entry name" value="PBP2_TMBP_like"/>
    <property type="match status" value="1"/>
</dbReference>
<evidence type="ECO:0000313" key="3">
    <source>
        <dbReference type="EMBL" id="GAA2058455.1"/>
    </source>
</evidence>
<dbReference type="InterPro" id="IPR006059">
    <property type="entry name" value="SBP"/>
</dbReference>
<dbReference type="PROSITE" id="PS51318">
    <property type="entry name" value="TAT"/>
    <property type="match status" value="1"/>
</dbReference>
<feature type="compositionally biased region" description="Gly residues" evidence="1">
    <location>
        <begin position="32"/>
        <end position="51"/>
    </location>
</feature>
<evidence type="ECO:0000256" key="2">
    <source>
        <dbReference type="SAM" id="SignalP"/>
    </source>
</evidence>
<evidence type="ECO:0000313" key="4">
    <source>
        <dbReference type="Proteomes" id="UP001500751"/>
    </source>
</evidence>
<reference evidence="3 4" key="1">
    <citation type="journal article" date="2019" name="Int. J. Syst. Evol. Microbiol.">
        <title>The Global Catalogue of Microorganisms (GCM) 10K type strain sequencing project: providing services to taxonomists for standard genome sequencing and annotation.</title>
        <authorList>
            <consortium name="The Broad Institute Genomics Platform"/>
            <consortium name="The Broad Institute Genome Sequencing Center for Infectious Disease"/>
            <person name="Wu L."/>
            <person name="Ma J."/>
        </authorList>
    </citation>
    <scope>NUCLEOTIDE SEQUENCE [LARGE SCALE GENOMIC DNA]</scope>
    <source>
        <strain evidence="3 4">JCM 16014</strain>
    </source>
</reference>
<keyword evidence="4" id="KW-1185">Reference proteome</keyword>
<organism evidence="3 4">
    <name type="scientific">Catenulispora yoronensis</name>
    <dbReference type="NCBI Taxonomy" id="450799"/>
    <lineage>
        <taxon>Bacteria</taxon>
        <taxon>Bacillati</taxon>
        <taxon>Actinomycetota</taxon>
        <taxon>Actinomycetes</taxon>
        <taxon>Catenulisporales</taxon>
        <taxon>Catenulisporaceae</taxon>
        <taxon>Catenulispora</taxon>
    </lineage>
</organism>
<feature type="chain" id="PRO_5047041293" evidence="2">
    <location>
        <begin position="28"/>
        <end position="460"/>
    </location>
</feature>
<keyword evidence="2" id="KW-0732">Signal</keyword>
<protein>
    <submittedName>
        <fullName evidence="3">Sugar ABC transporter substrate-binding protein</fullName>
    </submittedName>
</protein>
<dbReference type="PROSITE" id="PS51257">
    <property type="entry name" value="PROKAR_LIPOPROTEIN"/>
    <property type="match status" value="1"/>
</dbReference>
<name>A0ABN2VH49_9ACTN</name>
<dbReference type="InterPro" id="IPR006311">
    <property type="entry name" value="TAT_signal"/>
</dbReference>
<proteinExistence type="predicted"/>
<dbReference type="EMBL" id="BAAAQN010000071">
    <property type="protein sequence ID" value="GAA2058455.1"/>
    <property type="molecule type" value="Genomic_DNA"/>
</dbReference>
<feature type="signal peptide" evidence="2">
    <location>
        <begin position="1"/>
        <end position="27"/>
    </location>
</feature>
<dbReference type="InterPro" id="IPR050490">
    <property type="entry name" value="Bact_solute-bd_prot1"/>
</dbReference>
<dbReference type="SUPFAM" id="SSF53850">
    <property type="entry name" value="Periplasmic binding protein-like II"/>
    <property type="match status" value="1"/>
</dbReference>
<comment type="caution">
    <text evidence="3">The sequence shown here is derived from an EMBL/GenBank/DDBJ whole genome shotgun (WGS) entry which is preliminary data.</text>
</comment>
<dbReference type="RefSeq" id="WP_344670975.1">
    <property type="nucleotide sequence ID" value="NZ_BAAAQN010000071.1"/>
</dbReference>